<dbReference type="AlphaFoldDB" id="A0A8X9A989"/>
<proteinExistence type="inferred from homology"/>
<organism evidence="3">
    <name type="scientific">Salvia splendens</name>
    <name type="common">Scarlet sage</name>
    <dbReference type="NCBI Taxonomy" id="180675"/>
    <lineage>
        <taxon>Eukaryota</taxon>
        <taxon>Viridiplantae</taxon>
        <taxon>Streptophyta</taxon>
        <taxon>Embryophyta</taxon>
        <taxon>Tracheophyta</taxon>
        <taxon>Spermatophyta</taxon>
        <taxon>Magnoliopsida</taxon>
        <taxon>eudicotyledons</taxon>
        <taxon>Gunneridae</taxon>
        <taxon>Pentapetalae</taxon>
        <taxon>asterids</taxon>
        <taxon>lamiids</taxon>
        <taxon>Lamiales</taxon>
        <taxon>Lamiaceae</taxon>
        <taxon>Nepetoideae</taxon>
        <taxon>Mentheae</taxon>
        <taxon>Salviinae</taxon>
        <taxon>Salvia</taxon>
        <taxon>Salvia subgen. Calosphace</taxon>
        <taxon>core Calosphace</taxon>
    </lineage>
</organism>
<reference evidence="3" key="2">
    <citation type="submission" date="2020-08" db="EMBL/GenBank/DDBJ databases">
        <title>Plant Genome Project.</title>
        <authorList>
            <person name="Zhang R.-G."/>
        </authorList>
    </citation>
    <scope>NUCLEOTIDE SEQUENCE</scope>
    <source>
        <strain evidence="3">Huo1</strain>
        <tissue evidence="3">Leaf</tissue>
    </source>
</reference>
<dbReference type="EMBL" id="PNBA02000002">
    <property type="protein sequence ID" value="KAG6433737.1"/>
    <property type="molecule type" value="Genomic_DNA"/>
</dbReference>
<dbReference type="InterPro" id="IPR026057">
    <property type="entry name" value="TBL_C"/>
</dbReference>
<reference evidence="3" key="1">
    <citation type="submission" date="2018-01" db="EMBL/GenBank/DDBJ databases">
        <authorList>
            <person name="Mao J.F."/>
        </authorList>
    </citation>
    <scope>NUCLEOTIDE SEQUENCE</scope>
    <source>
        <strain evidence="3">Huo1</strain>
        <tissue evidence="3">Leaf</tissue>
    </source>
</reference>
<sequence length="106" mass="12314">MIRWGSFGSFDKRVYANSKLHRYKMALNVWSDWLEVNINRTRTKLLFMSPSPFHISRSDNGDVVPICHSKVEPILEIEEPKAGLDRDMMHIVDSVIQQMKARGLNI</sequence>
<evidence type="ECO:0000259" key="2">
    <source>
        <dbReference type="Pfam" id="PF13839"/>
    </source>
</evidence>
<comment type="caution">
    <text evidence="3">The sequence shown here is derived from an EMBL/GenBank/DDBJ whole genome shotgun (WGS) entry which is preliminary data.</text>
</comment>
<dbReference type="Proteomes" id="UP000298416">
    <property type="component" value="Unassembled WGS sequence"/>
</dbReference>
<gene>
    <name evidence="3" type="ORF">SASPL_105352</name>
</gene>
<feature type="domain" description="Trichome birefringence-like C-terminal" evidence="2">
    <location>
        <begin position="4"/>
        <end position="101"/>
    </location>
</feature>
<dbReference type="GO" id="GO:0016740">
    <property type="term" value="F:transferase activity"/>
    <property type="evidence" value="ECO:0007669"/>
    <property type="project" value="InterPro"/>
</dbReference>
<evidence type="ECO:0000313" key="4">
    <source>
        <dbReference type="Proteomes" id="UP000298416"/>
    </source>
</evidence>
<name>A0A8X9A989_SALSN</name>
<keyword evidence="4" id="KW-1185">Reference proteome</keyword>
<evidence type="ECO:0000256" key="1">
    <source>
        <dbReference type="ARBA" id="ARBA00007727"/>
    </source>
</evidence>
<protein>
    <recommendedName>
        <fullName evidence="2">Trichome birefringence-like C-terminal domain-containing protein</fullName>
    </recommendedName>
</protein>
<comment type="similarity">
    <text evidence="1">Belongs to the PC-esterase family. TBL subfamily.</text>
</comment>
<evidence type="ECO:0000313" key="3">
    <source>
        <dbReference type="EMBL" id="KAG6433737.1"/>
    </source>
</evidence>
<dbReference type="Pfam" id="PF13839">
    <property type="entry name" value="PC-Esterase"/>
    <property type="match status" value="1"/>
</dbReference>
<accession>A0A8X9A989</accession>